<dbReference type="PANTHER" id="PTHR43479">
    <property type="entry name" value="ACREF/ENVCD OPERON REPRESSOR-RELATED"/>
    <property type="match status" value="1"/>
</dbReference>
<dbReference type="InterPro" id="IPR001647">
    <property type="entry name" value="HTH_TetR"/>
</dbReference>
<evidence type="ECO:0000313" key="4">
    <source>
        <dbReference type="EMBL" id="MBC8573957.1"/>
    </source>
</evidence>
<dbReference type="Proteomes" id="UP000657421">
    <property type="component" value="Unassembled WGS sequence"/>
</dbReference>
<evidence type="ECO:0000256" key="2">
    <source>
        <dbReference type="PROSITE-ProRule" id="PRU00335"/>
    </source>
</evidence>
<evidence type="ECO:0000259" key="3">
    <source>
        <dbReference type="PROSITE" id="PS50977"/>
    </source>
</evidence>
<feature type="domain" description="HTH tetR-type" evidence="3">
    <location>
        <begin position="11"/>
        <end position="71"/>
    </location>
</feature>
<dbReference type="RefSeq" id="WP_249309399.1">
    <property type="nucleotide sequence ID" value="NZ_JACRSZ010000014.1"/>
</dbReference>
<dbReference type="Gene3D" id="1.10.357.10">
    <property type="entry name" value="Tetracycline Repressor, domain 2"/>
    <property type="match status" value="1"/>
</dbReference>
<evidence type="ECO:0000313" key="5">
    <source>
        <dbReference type="Proteomes" id="UP000657421"/>
    </source>
</evidence>
<keyword evidence="5" id="KW-1185">Reference proteome</keyword>
<keyword evidence="1 2" id="KW-0238">DNA-binding</keyword>
<dbReference type="SUPFAM" id="SSF46689">
    <property type="entry name" value="Homeodomain-like"/>
    <property type="match status" value="1"/>
</dbReference>
<proteinExistence type="predicted"/>
<accession>A0ABR7NDQ5</accession>
<dbReference type="EMBL" id="JACRSZ010000014">
    <property type="protein sequence ID" value="MBC8573957.1"/>
    <property type="molecule type" value="Genomic_DNA"/>
</dbReference>
<name>A0ABR7NDQ5_9FIRM</name>
<evidence type="ECO:0000256" key="1">
    <source>
        <dbReference type="ARBA" id="ARBA00023125"/>
    </source>
</evidence>
<comment type="caution">
    <text evidence="4">The sequence shown here is derived from an EMBL/GenBank/DDBJ whole genome shotgun (WGS) entry which is preliminary data.</text>
</comment>
<reference evidence="4 5" key="1">
    <citation type="submission" date="2020-08" db="EMBL/GenBank/DDBJ databases">
        <title>Genome public.</title>
        <authorList>
            <person name="Liu C."/>
            <person name="Sun Q."/>
        </authorList>
    </citation>
    <scope>NUCLEOTIDE SEQUENCE [LARGE SCALE GENOMIC DNA]</scope>
    <source>
        <strain evidence="4 5">NSJ-46</strain>
    </source>
</reference>
<feature type="DNA-binding region" description="H-T-H motif" evidence="2">
    <location>
        <begin position="34"/>
        <end position="53"/>
    </location>
</feature>
<protein>
    <submittedName>
        <fullName evidence="4">TetR/AcrR family transcriptional regulator</fullName>
    </submittedName>
</protein>
<dbReference type="PROSITE" id="PS50977">
    <property type="entry name" value="HTH_TETR_2"/>
    <property type="match status" value="1"/>
</dbReference>
<gene>
    <name evidence="4" type="ORF">H8716_12815</name>
</gene>
<dbReference type="PANTHER" id="PTHR43479:SF7">
    <property type="entry name" value="TETR-FAMILY TRANSCRIPTIONAL REGULATOR"/>
    <property type="match status" value="1"/>
</dbReference>
<organism evidence="4 5">
    <name type="scientific">Jingyaoa shaoxingensis</name>
    <dbReference type="NCBI Taxonomy" id="2763671"/>
    <lineage>
        <taxon>Bacteria</taxon>
        <taxon>Bacillati</taxon>
        <taxon>Bacillota</taxon>
        <taxon>Clostridia</taxon>
        <taxon>Lachnospirales</taxon>
        <taxon>Lachnospiraceae</taxon>
        <taxon>Jingyaoa</taxon>
    </lineage>
</organism>
<sequence length="196" mass="23224">MTRRKTDRRTIITKGIIKDALLELLKKIPYEKITVTALCKQSEITRATFYLHYNNIDDVLDELLDDALRLTELDAIQPFSSSIFNRNIENEKSIEEMNPDPDALLPACQRAASNPKYRILFLDESLSHHMLRKLYQIQKPQRIPEIMRTYHVNEWEAEKIFLYILHGNFAVNKSLGWEKNEDWYHIQKVIKRLLKP</sequence>
<dbReference type="InterPro" id="IPR009057">
    <property type="entry name" value="Homeodomain-like_sf"/>
</dbReference>
<dbReference type="InterPro" id="IPR050624">
    <property type="entry name" value="HTH-type_Tx_Regulator"/>
</dbReference>